<dbReference type="AlphaFoldDB" id="A0A0N4ZUR5"/>
<feature type="coiled-coil region" evidence="1">
    <location>
        <begin position="567"/>
        <end position="625"/>
    </location>
</feature>
<evidence type="ECO:0000259" key="2">
    <source>
        <dbReference type="Pfam" id="PF26081"/>
    </source>
</evidence>
<organism evidence="3 4">
    <name type="scientific">Parastrongyloides trichosuri</name>
    <name type="common">Possum-specific nematode worm</name>
    <dbReference type="NCBI Taxonomy" id="131310"/>
    <lineage>
        <taxon>Eukaryota</taxon>
        <taxon>Metazoa</taxon>
        <taxon>Ecdysozoa</taxon>
        <taxon>Nematoda</taxon>
        <taxon>Chromadorea</taxon>
        <taxon>Rhabditida</taxon>
        <taxon>Tylenchina</taxon>
        <taxon>Panagrolaimomorpha</taxon>
        <taxon>Strongyloidoidea</taxon>
        <taxon>Strongyloididae</taxon>
        <taxon>Parastrongyloides</taxon>
    </lineage>
</organism>
<feature type="coiled-coil region" evidence="1">
    <location>
        <begin position="379"/>
        <end position="406"/>
    </location>
</feature>
<evidence type="ECO:0000313" key="3">
    <source>
        <dbReference type="Proteomes" id="UP000038045"/>
    </source>
</evidence>
<accession>A0A0N4ZUR5</accession>
<reference evidence="4" key="1">
    <citation type="submission" date="2017-02" db="UniProtKB">
        <authorList>
            <consortium name="WormBaseParasite"/>
        </authorList>
    </citation>
    <scope>IDENTIFICATION</scope>
</reference>
<keyword evidence="1" id="KW-0175">Coiled coil</keyword>
<feature type="domain" description="DUF8031" evidence="2">
    <location>
        <begin position="2"/>
        <end position="72"/>
    </location>
</feature>
<sequence length="631" mass="72441">MSISQLQEEFVELQKEIGSLQDLLNSAIDESEISLEVVQHSIKSNIWELKVRLDDIALAIAQEKKNAKRKCELQQIAQRIFSMVKEIEVEIENAEEIESNDNSTLNDLSEAYENLKEIEEERLPKLEAEYSKLPITGSEDSLRNKTMEEQTKMMENLRNIQSSIMYKIEAMNNFNVLVGTFKMKFADISTMIDKAGSDVSKIFKIKNEQLPSLFEIVVEAKQLAGESNLKELKAVDDLEKNLHEMSKNLEIKLLDAEEKVVKDICIKLESPLRTLNINKIEKDIDILPHDCEAYKNLKNKINDTKMKLNHQMKTKKELEVIINALKEIETTPKKVLPVNEHIVAFRKKLNELTQLLKPKADALSFTGDDEIDNNIRKQRQILEFAIQSVKNELELKENERADIEKINGVTAGLENLCFESRDKPSEKDLLSSKEKFVLLKTKVEKKLKEVKGLDGVIVLDKLKVKVNKNIEMLKEASTNIDKILHDIEKYEKDLNGLMSEFNAVDNLMENLVTKSEELLKRYSQSAQPFEVATVDLKCIDDIVIEINENVSKMGSIVDTFKSYGMDYSSLSEKIEKYNSIVKNLEELKIKIEKDVKRECTLIEMKKNLQETLNRIAERANKLITKVGSNDL</sequence>
<feature type="coiled-coil region" evidence="1">
    <location>
        <begin position="473"/>
        <end position="507"/>
    </location>
</feature>
<dbReference type="WBParaSite" id="PTRK_0001232800.1">
    <property type="protein sequence ID" value="PTRK_0001232800.1"/>
    <property type="gene ID" value="PTRK_0001232800"/>
</dbReference>
<dbReference type="Pfam" id="PF26081">
    <property type="entry name" value="DUF8031"/>
    <property type="match status" value="1"/>
</dbReference>
<protein>
    <submittedName>
        <fullName evidence="4">GAR domain-containing protein</fullName>
    </submittedName>
</protein>
<proteinExistence type="predicted"/>
<evidence type="ECO:0000313" key="4">
    <source>
        <dbReference type="WBParaSite" id="PTRK_0001232800.1"/>
    </source>
</evidence>
<dbReference type="STRING" id="131310.A0A0N4ZUR5"/>
<feature type="coiled-coil region" evidence="1">
    <location>
        <begin position="3"/>
        <end position="30"/>
    </location>
</feature>
<evidence type="ECO:0000256" key="1">
    <source>
        <dbReference type="SAM" id="Coils"/>
    </source>
</evidence>
<name>A0A0N4ZUR5_PARTI</name>
<dbReference type="InterPro" id="IPR058344">
    <property type="entry name" value="DUF8031"/>
</dbReference>
<keyword evidence="3" id="KW-1185">Reference proteome</keyword>
<dbReference type="Proteomes" id="UP000038045">
    <property type="component" value="Unplaced"/>
</dbReference>